<protein>
    <submittedName>
        <fullName evidence="1">Uncharacterized protein</fullName>
    </submittedName>
</protein>
<reference evidence="2" key="1">
    <citation type="journal article" date="2014" name="Genome Biol.">
        <title>Genome analysis of a major urban malaria vector mosquito, Anopheles stephensi.</title>
        <authorList>
            <person name="Jiang X."/>
            <person name="Peery A."/>
            <person name="Hall A.B."/>
            <person name="Sharma A."/>
            <person name="Chen X.G."/>
            <person name="Waterhouse R.M."/>
            <person name="Komissarov A."/>
            <person name="Riehle M.M."/>
            <person name="Shouche Y."/>
            <person name="Sharakhova M.V."/>
            <person name="Lawson D."/>
            <person name="Pakpour N."/>
            <person name="Arensburger P."/>
            <person name="Davidson V.L."/>
            <person name="Eiglmeier K."/>
            <person name="Emrich S."/>
            <person name="George P."/>
            <person name="Kennedy R.C."/>
            <person name="Mane S.P."/>
            <person name="Maslen G."/>
            <person name="Oringanje C."/>
            <person name="Qi Y."/>
            <person name="Settlage R."/>
            <person name="Tojo M."/>
            <person name="Tubio J.M."/>
            <person name="Unger M.F."/>
            <person name="Wang B."/>
            <person name="Vernick K.D."/>
            <person name="Ribeiro J.M."/>
            <person name="James A.A."/>
            <person name="Michel K."/>
            <person name="Riehle M.A."/>
            <person name="Luckhart S."/>
            <person name="Sharakhov I.V."/>
            <person name="Tu Z."/>
        </authorList>
    </citation>
    <scope>NUCLEOTIDE SEQUENCE [LARGE SCALE GENOMIC DNA]</scope>
    <source>
        <strain evidence="2">Indian</strain>
    </source>
</reference>
<dbReference type="Proteomes" id="UP000076408">
    <property type="component" value="Unassembled WGS sequence"/>
</dbReference>
<accession>A0A182YTC5</accession>
<organism evidence="1 2">
    <name type="scientific">Anopheles stephensi</name>
    <name type="common">Indo-Pakistan malaria mosquito</name>
    <dbReference type="NCBI Taxonomy" id="30069"/>
    <lineage>
        <taxon>Eukaryota</taxon>
        <taxon>Metazoa</taxon>
        <taxon>Ecdysozoa</taxon>
        <taxon>Arthropoda</taxon>
        <taxon>Hexapoda</taxon>
        <taxon>Insecta</taxon>
        <taxon>Pterygota</taxon>
        <taxon>Neoptera</taxon>
        <taxon>Endopterygota</taxon>
        <taxon>Diptera</taxon>
        <taxon>Nematocera</taxon>
        <taxon>Culicoidea</taxon>
        <taxon>Culicidae</taxon>
        <taxon>Anophelinae</taxon>
        <taxon>Anopheles</taxon>
    </lineage>
</organism>
<evidence type="ECO:0000313" key="1">
    <source>
        <dbReference type="EnsemblMetazoa" id="ASTEI11711-PA"/>
    </source>
</evidence>
<dbReference type="VEuPathDB" id="VectorBase:ASTEI11711"/>
<dbReference type="AlphaFoldDB" id="A0A182YTC5"/>
<dbReference type="EnsemblMetazoa" id="ASTEI11711-RA">
    <property type="protein sequence ID" value="ASTEI11711-PA"/>
    <property type="gene ID" value="ASTEI11711"/>
</dbReference>
<dbReference type="STRING" id="30069.A0A182YTC5"/>
<proteinExistence type="predicted"/>
<reference evidence="1" key="2">
    <citation type="submission" date="2020-05" db="UniProtKB">
        <authorList>
            <consortium name="EnsemblMetazoa"/>
        </authorList>
    </citation>
    <scope>IDENTIFICATION</scope>
    <source>
        <strain evidence="1">Indian</strain>
    </source>
</reference>
<sequence length="130" mass="14033">MYGIVRVGFPCGLGLANSCSTAVDTKPFSTSVIQELVRIFATTTKICAGGGSMPACAKHFCAHHRTLLLARVSSQGWSGPRCALPLAAINQHLSWYLRCVVYLGAVTLRLVHPTAPVLLTKTWPTRHTDI</sequence>
<keyword evidence="2" id="KW-1185">Reference proteome</keyword>
<name>A0A182YTC5_ANOST</name>
<evidence type="ECO:0000313" key="2">
    <source>
        <dbReference type="Proteomes" id="UP000076408"/>
    </source>
</evidence>